<feature type="compositionally biased region" description="Gly residues" evidence="1">
    <location>
        <begin position="221"/>
        <end position="230"/>
    </location>
</feature>
<sequence>MLLPEILELIAPHLDIQSRLACLHVNRLWYSVFMPWLWHTISGDDENPWRRLFKPANYRGHRRGYHHVCCHGNSGNKDKKKDDDDCEPDDLRAFRLEQLKKHGQFIRNASIYDSWSVGLLLQTKTVTQLRSLVFYGYCHLEHTGLSAETLTELVDDDDVPVHLFMKKDDNRVALIRACWQLIVNNPNLTSIRFMSTTTQSMSSFYRPVSNDISSNNDTNGDTGGSGGGDNSNGLHLMPTDYLINVISNLPKLSHLRLMPSLSEWLLPALASSLLPTIRSYVYSSSDTSPLNNLMPSPSPCTTLETLQILPPIRVGHIRSIMSAFPALKSLEMYFCKADAADPPLLPHNPVTPGKTTLSSMDLIVHIGLEKIKFSEVHDLLRARIQFPNLKTFGGIGEIIDLRQLLLVLRSFPILEHLETMALKGQDSLRDSRLPIEKEPDWVHLKTLILGANLPRPRTMTRILAKMPNLVRLELKSITLDTLVHLSTAETCRHLEHVRFNIPQPHYKETNRLFVNCPNLKSIQGLGIAVLAEDVIAEPQWTCLGLQKLHCEIHGVPRLSQDQEKLWEEMHMDNADNNNINNINKSDGNMRQIAEQRQRSLSVQRQLCQQLARLTDLRYLNVGFPLRRYRQYGSSVVISTRLPSGGHENVRWHGRPVPDTLSFSLDSGLDELATLQRLNTFGFKAVNHQIGEDEVQWMARHWRHLEIMYGLDAHRNGVLCDEKADALGERLRELVPGVKLSVFRYQDSFD</sequence>
<reference evidence="2" key="1">
    <citation type="journal article" date="2020" name="Fungal Divers.">
        <title>Resolving the Mortierellaceae phylogeny through synthesis of multi-gene phylogenetics and phylogenomics.</title>
        <authorList>
            <person name="Vandepol N."/>
            <person name="Liber J."/>
            <person name="Desiro A."/>
            <person name="Na H."/>
            <person name="Kennedy M."/>
            <person name="Barry K."/>
            <person name="Grigoriev I.V."/>
            <person name="Miller A.N."/>
            <person name="O'Donnell K."/>
            <person name="Stajich J.E."/>
            <person name="Bonito G."/>
        </authorList>
    </citation>
    <scope>NUCLEOTIDE SEQUENCE</scope>
    <source>
        <strain evidence="2">NRRL 28262</strain>
    </source>
</reference>
<dbReference type="EMBL" id="JAAAIL010000003">
    <property type="protein sequence ID" value="KAG0281921.1"/>
    <property type="molecule type" value="Genomic_DNA"/>
</dbReference>
<feature type="region of interest" description="Disordered" evidence="1">
    <location>
        <begin position="212"/>
        <end position="231"/>
    </location>
</feature>
<evidence type="ECO:0000313" key="3">
    <source>
        <dbReference type="Proteomes" id="UP001194580"/>
    </source>
</evidence>
<dbReference type="SUPFAM" id="SSF52047">
    <property type="entry name" value="RNI-like"/>
    <property type="match status" value="1"/>
</dbReference>
<comment type="caution">
    <text evidence="2">The sequence shown here is derived from an EMBL/GenBank/DDBJ whole genome shotgun (WGS) entry which is preliminary data.</text>
</comment>
<organism evidence="2 3">
    <name type="scientific">Linnemannia exigua</name>
    <dbReference type="NCBI Taxonomy" id="604196"/>
    <lineage>
        <taxon>Eukaryota</taxon>
        <taxon>Fungi</taxon>
        <taxon>Fungi incertae sedis</taxon>
        <taxon>Mucoromycota</taxon>
        <taxon>Mortierellomycotina</taxon>
        <taxon>Mortierellomycetes</taxon>
        <taxon>Mortierellales</taxon>
        <taxon>Mortierellaceae</taxon>
        <taxon>Linnemannia</taxon>
    </lineage>
</organism>
<gene>
    <name evidence="2" type="ORF">BGZ95_006428</name>
</gene>
<name>A0AAD4HBD4_9FUNG</name>
<proteinExistence type="predicted"/>
<dbReference type="SUPFAM" id="SSF81383">
    <property type="entry name" value="F-box domain"/>
    <property type="match status" value="1"/>
</dbReference>
<dbReference type="InterPro" id="IPR036047">
    <property type="entry name" value="F-box-like_dom_sf"/>
</dbReference>
<accession>A0AAD4HBD4</accession>
<evidence type="ECO:0008006" key="4">
    <source>
        <dbReference type="Google" id="ProtNLM"/>
    </source>
</evidence>
<dbReference type="Gene3D" id="3.80.10.10">
    <property type="entry name" value="Ribonuclease Inhibitor"/>
    <property type="match status" value="2"/>
</dbReference>
<dbReference type="InterPro" id="IPR032675">
    <property type="entry name" value="LRR_dom_sf"/>
</dbReference>
<dbReference type="AlphaFoldDB" id="A0AAD4HBD4"/>
<protein>
    <recommendedName>
        <fullName evidence="4">F-box domain-containing protein</fullName>
    </recommendedName>
</protein>
<keyword evidence="3" id="KW-1185">Reference proteome</keyword>
<evidence type="ECO:0000313" key="2">
    <source>
        <dbReference type="EMBL" id="KAG0281921.1"/>
    </source>
</evidence>
<evidence type="ECO:0000256" key="1">
    <source>
        <dbReference type="SAM" id="MobiDB-lite"/>
    </source>
</evidence>
<dbReference type="Proteomes" id="UP001194580">
    <property type="component" value="Unassembled WGS sequence"/>
</dbReference>